<proteinExistence type="inferred from homology"/>
<reference evidence="9" key="1">
    <citation type="submission" date="2020-12" db="EMBL/GenBank/DDBJ databases">
        <authorList>
            <consortium name="Molecular Ecology Group"/>
        </authorList>
    </citation>
    <scope>NUCLEOTIDE SEQUENCE</scope>
    <source>
        <strain evidence="9">TBG_1078</strain>
    </source>
</reference>
<evidence type="ECO:0000256" key="1">
    <source>
        <dbReference type="ARBA" id="ARBA00004141"/>
    </source>
</evidence>
<dbReference type="GO" id="GO:0005789">
    <property type="term" value="C:endoplasmic reticulum membrane"/>
    <property type="evidence" value="ECO:0007669"/>
    <property type="project" value="InterPro"/>
</dbReference>
<dbReference type="GO" id="GO:0006665">
    <property type="term" value="P:sphingolipid metabolic process"/>
    <property type="evidence" value="ECO:0007669"/>
    <property type="project" value="UniProtKB-ARBA"/>
</dbReference>
<accession>A0A811XW15</accession>
<evidence type="ECO:0000256" key="8">
    <source>
        <dbReference type="SAM" id="Phobius"/>
    </source>
</evidence>
<organism evidence="9 10">
    <name type="scientific">Nyctereutes procyonoides</name>
    <name type="common">Raccoon dog</name>
    <name type="synonym">Canis procyonoides</name>
    <dbReference type="NCBI Taxonomy" id="34880"/>
    <lineage>
        <taxon>Eukaryota</taxon>
        <taxon>Metazoa</taxon>
        <taxon>Chordata</taxon>
        <taxon>Craniata</taxon>
        <taxon>Vertebrata</taxon>
        <taxon>Euteleostomi</taxon>
        <taxon>Mammalia</taxon>
        <taxon>Eutheria</taxon>
        <taxon>Laurasiatheria</taxon>
        <taxon>Carnivora</taxon>
        <taxon>Caniformia</taxon>
        <taxon>Canidae</taxon>
        <taxon>Nyctereutes</taxon>
    </lineage>
</organism>
<keyword evidence="10" id="KW-1185">Reference proteome</keyword>
<keyword evidence="3 8" id="KW-0812">Transmembrane</keyword>
<evidence type="ECO:0000256" key="2">
    <source>
        <dbReference type="ARBA" id="ARBA00007649"/>
    </source>
</evidence>
<gene>
    <name evidence="9" type="ORF">NYPRO_LOCUS2464</name>
</gene>
<evidence type="ECO:0000256" key="4">
    <source>
        <dbReference type="ARBA" id="ARBA00022989"/>
    </source>
</evidence>
<evidence type="ECO:0000313" key="9">
    <source>
        <dbReference type="EMBL" id="CAD7669670.1"/>
    </source>
</evidence>
<protein>
    <submittedName>
        <fullName evidence="9">(raccoon dog) hypothetical protein</fullName>
    </submittedName>
</protein>
<name>A0A811XW15_NYCPR</name>
<dbReference type="InterPro" id="IPR007203">
    <property type="entry name" value="ORMDL"/>
</dbReference>
<evidence type="ECO:0000256" key="5">
    <source>
        <dbReference type="ARBA" id="ARBA00023136"/>
    </source>
</evidence>
<comment type="subcellular location">
    <subcellularLocation>
        <location evidence="1">Membrane</location>
        <topology evidence="1">Multi-pass membrane protein</topology>
    </subcellularLocation>
</comment>
<dbReference type="Proteomes" id="UP000645828">
    <property type="component" value="Unassembled WGS sequence"/>
</dbReference>
<evidence type="ECO:0000256" key="3">
    <source>
        <dbReference type="ARBA" id="ARBA00022692"/>
    </source>
</evidence>
<feature type="transmembrane region" description="Helical" evidence="8">
    <location>
        <begin position="40"/>
        <end position="68"/>
    </location>
</feature>
<comment type="similarity">
    <text evidence="2">Belongs to the ORM family.</text>
</comment>
<comment type="function">
    <text evidence="7">Plays an essential role in the homeostatic regulation of sphingolipid de novo biosynthesis by modulating the activity of the serine palmitoyltransferase (SPT) in response to ceramide levels. When complexed to SPT, the binding of ceramides to its N-terminus stabilizes a conformation that block SPT substrate entry, hence preventing SPT catalytic activity. Through this mechanism, maintains ceramide levels at sufficient concentrations for the production of complex sphingolipids, but which prevents the accumulation of ceramides to levels that trigger apoptosis.</text>
</comment>
<keyword evidence="4 8" id="KW-1133">Transmembrane helix</keyword>
<keyword evidence="5 8" id="KW-0472">Membrane</keyword>
<comment type="subunit">
    <text evidence="6">Ceramide-sensitive subunit of the serine palmitoyltransferase (SPT) complex, which is also composed of SPTLC1, SPTLC2/3 and SPTSSA/B.</text>
</comment>
<dbReference type="PANTHER" id="PTHR12665">
    <property type="entry name" value="ORMDL PROTEINS"/>
    <property type="match status" value="1"/>
</dbReference>
<evidence type="ECO:0000256" key="7">
    <source>
        <dbReference type="ARBA" id="ARBA00045896"/>
    </source>
</evidence>
<dbReference type="GO" id="GO:2000303">
    <property type="term" value="P:regulation of ceramide biosynthetic process"/>
    <property type="evidence" value="ECO:0007669"/>
    <property type="project" value="UniProtKB-ARBA"/>
</dbReference>
<dbReference type="EMBL" id="CAJHUB010000653">
    <property type="protein sequence ID" value="CAD7669670.1"/>
    <property type="molecule type" value="Genomic_DNA"/>
</dbReference>
<dbReference type="Pfam" id="PF04061">
    <property type="entry name" value="ORMDL"/>
    <property type="match status" value="1"/>
</dbReference>
<dbReference type="AlphaFoldDB" id="A0A811XW15"/>
<evidence type="ECO:0000313" key="10">
    <source>
        <dbReference type="Proteomes" id="UP000645828"/>
    </source>
</evidence>
<evidence type="ECO:0000256" key="6">
    <source>
        <dbReference type="ARBA" id="ARBA00038646"/>
    </source>
</evidence>
<comment type="caution">
    <text evidence="9">The sequence shown here is derived from an EMBL/GenBank/DDBJ whole genome shotgun (WGS) entry which is preliminary data.</text>
</comment>
<sequence>MNEREKLGGARAGSVPGVNVGVAHSEGNPSTQVMNSQGIWLAYTILVGLLHVVLLSIPFFSIPVVWTLTNIIHNLRKGLPLTHWEQMDYGLQFIFSHKSLSISPNYDAAHFLTNTASWLSILPPKLPQFQRDHIFGINKY</sequence>